<evidence type="ECO:0000313" key="3">
    <source>
        <dbReference type="EMBL" id="WZH46952.1"/>
    </source>
</evidence>
<dbReference type="InterPro" id="IPR011042">
    <property type="entry name" value="6-blade_b-propeller_TolB-like"/>
</dbReference>
<feature type="domain" description="SMP-30/Gluconolactonase/LRE-like region" evidence="2">
    <location>
        <begin position="226"/>
        <end position="396"/>
    </location>
</feature>
<dbReference type="InterPro" id="IPR052988">
    <property type="entry name" value="Oryzine_lactonohydrolase"/>
</dbReference>
<accession>A0ABZ2X417</accession>
<keyword evidence="1" id="KW-0732">Signal</keyword>
<reference evidence="3 4" key="1">
    <citation type="submission" date="2024-04" db="EMBL/GenBank/DDBJ databases">
        <title>Complete genome sequence of Fusarium acuminatum.</title>
        <authorList>
            <person name="Lan B."/>
        </authorList>
    </citation>
    <scope>NUCLEOTIDE SEQUENCE [LARGE SCALE GENOMIC DNA]</scope>
    <source>
        <strain evidence="3">1A</strain>
    </source>
</reference>
<name>A0ABZ2X417_9HYPO</name>
<dbReference type="Proteomes" id="UP001489902">
    <property type="component" value="Chromosome 4"/>
</dbReference>
<evidence type="ECO:0000313" key="4">
    <source>
        <dbReference type="Proteomes" id="UP001489902"/>
    </source>
</evidence>
<dbReference type="PANTHER" id="PTHR47064:SF2">
    <property type="entry name" value="SMP-30_GLUCONOLACTONASE_LRE-LIKE REGION DOMAIN-CONTAINING PROTEIN-RELATED"/>
    <property type="match status" value="1"/>
</dbReference>
<dbReference type="PANTHER" id="PTHR47064">
    <property type="entry name" value="PUTATIVE (AFU_ORTHOLOGUE AFUA_1G08990)-RELATED"/>
    <property type="match status" value="1"/>
</dbReference>
<dbReference type="InterPro" id="IPR013658">
    <property type="entry name" value="SGL"/>
</dbReference>
<feature type="chain" id="PRO_5045467711" evidence="1">
    <location>
        <begin position="22"/>
        <end position="417"/>
    </location>
</feature>
<organism evidence="3 4">
    <name type="scientific">Fusarium acuminatum</name>
    <dbReference type="NCBI Taxonomy" id="5515"/>
    <lineage>
        <taxon>Eukaryota</taxon>
        <taxon>Fungi</taxon>
        <taxon>Dikarya</taxon>
        <taxon>Ascomycota</taxon>
        <taxon>Pezizomycotina</taxon>
        <taxon>Sordariomycetes</taxon>
        <taxon>Hypocreomycetidae</taxon>
        <taxon>Hypocreales</taxon>
        <taxon>Nectriaceae</taxon>
        <taxon>Fusarium</taxon>
        <taxon>Fusarium tricinctum species complex</taxon>
    </lineage>
</organism>
<feature type="signal peptide" evidence="1">
    <location>
        <begin position="1"/>
        <end position="21"/>
    </location>
</feature>
<evidence type="ECO:0000259" key="2">
    <source>
        <dbReference type="Pfam" id="PF08450"/>
    </source>
</evidence>
<dbReference type="Gene3D" id="2.120.10.30">
    <property type="entry name" value="TolB, C-terminal domain"/>
    <property type="match status" value="1"/>
</dbReference>
<dbReference type="Pfam" id="PF08450">
    <property type="entry name" value="SGL"/>
    <property type="match status" value="1"/>
</dbReference>
<evidence type="ECO:0000256" key="1">
    <source>
        <dbReference type="SAM" id="SignalP"/>
    </source>
</evidence>
<keyword evidence="4" id="KW-1185">Reference proteome</keyword>
<dbReference type="EMBL" id="CP151263">
    <property type="protein sequence ID" value="WZH46952.1"/>
    <property type="molecule type" value="Genomic_DNA"/>
</dbReference>
<gene>
    <name evidence="3" type="ORF">QYS62_008080</name>
</gene>
<protein>
    <submittedName>
        <fullName evidence="3">Levo-lactonase</fullName>
    </submittedName>
</protein>
<sequence length="417" mass="45313">MPSTITLLAVGVLAPVWGVAAAKLPSTAQIIDQKSFNVLKDVPPPSVANDSLLFTWPGVTEDSLLEKPFHVYDEEFYDVIGKDPSLTLIATSDTDPIFHEAVVWYPPTEEVFFVQNAGAPAAGTGLNKSSIIQKISLKEADAVRKGSKDEVKVTVVDSNPQVINPNGMLSNDAEPDNTDWNIGGTYYKGDIIFAGEGQGDEVPSSLFRMNPLPPYNTTVILNNYFGRQFNSLNDVGINPRNGDLYFTDTLYGYLQDFRPVPGLRNQVYRYNFDTGAVTVVADDFTLPNGIGFAPDGKRVYVTDTGIALGFYGRNLSSPASVYSFDVNQDGTLQNRKTFAYVASFIPDGVHTDSKGRVYAGCGDGVHVWNTSGKLIGKIYTGTVAANFQFAGKGRMIITGQTKLFYVTLAAEGPKLYN</sequence>
<dbReference type="SUPFAM" id="SSF63829">
    <property type="entry name" value="Calcium-dependent phosphotriesterase"/>
    <property type="match status" value="1"/>
</dbReference>
<proteinExistence type="predicted"/>